<keyword evidence="3" id="KW-1185">Reference proteome</keyword>
<gene>
    <name evidence="2" type="ORF">T440DRAFT_482548</name>
</gene>
<sequence length="118" mass="12158">MSTTTGASTGNGSHTPTVQAQRPNPSTVTAGSSKRETADKAFKANTTHPDQDAHRAREQGWVCVQVACQFYNQGVPASNSMCGKCSTVVDASCSLVEIESRGVSPGSGLGGFIIGGLR</sequence>
<organism evidence="2 3">
    <name type="scientific">Plenodomus tracheiphilus IPT5</name>
    <dbReference type="NCBI Taxonomy" id="1408161"/>
    <lineage>
        <taxon>Eukaryota</taxon>
        <taxon>Fungi</taxon>
        <taxon>Dikarya</taxon>
        <taxon>Ascomycota</taxon>
        <taxon>Pezizomycotina</taxon>
        <taxon>Dothideomycetes</taxon>
        <taxon>Pleosporomycetidae</taxon>
        <taxon>Pleosporales</taxon>
        <taxon>Pleosporineae</taxon>
        <taxon>Leptosphaeriaceae</taxon>
        <taxon>Plenodomus</taxon>
    </lineage>
</organism>
<evidence type="ECO:0008006" key="4">
    <source>
        <dbReference type="Google" id="ProtNLM"/>
    </source>
</evidence>
<dbReference type="AlphaFoldDB" id="A0A6A7AU21"/>
<evidence type="ECO:0000313" key="2">
    <source>
        <dbReference type="EMBL" id="KAF2846573.1"/>
    </source>
</evidence>
<feature type="compositionally biased region" description="Low complexity" evidence="1">
    <location>
        <begin position="1"/>
        <end position="15"/>
    </location>
</feature>
<protein>
    <recommendedName>
        <fullName evidence="4">RanBP2-type domain-containing protein</fullName>
    </recommendedName>
</protein>
<feature type="compositionally biased region" description="Basic and acidic residues" evidence="1">
    <location>
        <begin position="33"/>
        <end position="42"/>
    </location>
</feature>
<feature type="region of interest" description="Disordered" evidence="1">
    <location>
        <begin position="1"/>
        <end position="55"/>
    </location>
</feature>
<evidence type="ECO:0000256" key="1">
    <source>
        <dbReference type="SAM" id="MobiDB-lite"/>
    </source>
</evidence>
<proteinExistence type="predicted"/>
<accession>A0A6A7AU21</accession>
<dbReference type="EMBL" id="MU006334">
    <property type="protein sequence ID" value="KAF2846573.1"/>
    <property type="molecule type" value="Genomic_DNA"/>
</dbReference>
<evidence type="ECO:0000313" key="3">
    <source>
        <dbReference type="Proteomes" id="UP000799423"/>
    </source>
</evidence>
<name>A0A6A7AU21_9PLEO</name>
<feature type="compositionally biased region" description="Polar residues" evidence="1">
    <location>
        <begin position="16"/>
        <end position="32"/>
    </location>
</feature>
<dbReference type="Proteomes" id="UP000799423">
    <property type="component" value="Unassembled WGS sequence"/>
</dbReference>
<reference evidence="2" key="1">
    <citation type="submission" date="2020-01" db="EMBL/GenBank/DDBJ databases">
        <authorList>
            <consortium name="DOE Joint Genome Institute"/>
            <person name="Haridas S."/>
            <person name="Albert R."/>
            <person name="Binder M."/>
            <person name="Bloem J."/>
            <person name="Labutti K."/>
            <person name="Salamov A."/>
            <person name="Andreopoulos B."/>
            <person name="Baker S.E."/>
            <person name="Barry K."/>
            <person name="Bills G."/>
            <person name="Bluhm B.H."/>
            <person name="Cannon C."/>
            <person name="Castanera R."/>
            <person name="Culley D.E."/>
            <person name="Daum C."/>
            <person name="Ezra D."/>
            <person name="Gonzalez J.B."/>
            <person name="Henrissat B."/>
            <person name="Kuo A."/>
            <person name="Liang C."/>
            <person name="Lipzen A."/>
            <person name="Lutzoni F."/>
            <person name="Magnuson J."/>
            <person name="Mondo S."/>
            <person name="Nolan M."/>
            <person name="Ohm R."/>
            <person name="Pangilinan J."/>
            <person name="Park H.-J."/>
            <person name="Ramirez L."/>
            <person name="Alfaro M."/>
            <person name="Sun H."/>
            <person name="Tritt A."/>
            <person name="Yoshinaga Y."/>
            <person name="Zwiers L.-H."/>
            <person name="Turgeon B.G."/>
            <person name="Goodwin S.B."/>
            <person name="Spatafora J.W."/>
            <person name="Crous P.W."/>
            <person name="Grigoriev I.V."/>
        </authorList>
    </citation>
    <scope>NUCLEOTIDE SEQUENCE</scope>
    <source>
        <strain evidence="2">IPT5</strain>
    </source>
</reference>